<dbReference type="EMBL" id="MT142235">
    <property type="protein sequence ID" value="QJA76655.1"/>
    <property type="molecule type" value="Genomic_DNA"/>
</dbReference>
<protein>
    <submittedName>
        <fullName evidence="2">Uncharacterized protein</fullName>
    </submittedName>
</protein>
<sequence length="115" mass="13502">MPTIDESKYIISGWKIPALYSDHLVRHVVAHCIYRTKNNNKYYARCFSVAVIDSHEMKLIIDEKELNEVKIVKTNNAIRTLTRLINSKLRGRCGLRYHKGYFSFQSVEITNEIRI</sequence>
<evidence type="ECO:0000313" key="1">
    <source>
        <dbReference type="EMBL" id="QJA76655.1"/>
    </source>
</evidence>
<reference evidence="2" key="1">
    <citation type="submission" date="2020-03" db="EMBL/GenBank/DDBJ databases">
        <title>The deep terrestrial virosphere.</title>
        <authorList>
            <person name="Holmfeldt K."/>
            <person name="Nilsson E."/>
            <person name="Simone D."/>
            <person name="Lopez-Fernandez M."/>
            <person name="Wu X."/>
            <person name="de Brujin I."/>
            <person name="Lundin D."/>
            <person name="Andersson A."/>
            <person name="Bertilsson S."/>
            <person name="Dopson M."/>
        </authorList>
    </citation>
    <scope>NUCLEOTIDE SEQUENCE</scope>
    <source>
        <strain evidence="1">MM415A01474</strain>
        <strain evidence="2">MM415B04215</strain>
    </source>
</reference>
<name>A0A6M3LGB6_9ZZZZ</name>
<dbReference type="AlphaFoldDB" id="A0A6M3LGB6"/>
<evidence type="ECO:0000313" key="2">
    <source>
        <dbReference type="EMBL" id="QJA93463.1"/>
    </source>
</evidence>
<gene>
    <name evidence="1" type="ORF">MM415A01474_0024</name>
    <name evidence="2" type="ORF">MM415B04215_0005</name>
</gene>
<dbReference type="EMBL" id="MT143151">
    <property type="protein sequence ID" value="QJA93463.1"/>
    <property type="molecule type" value="Genomic_DNA"/>
</dbReference>
<proteinExistence type="predicted"/>
<accession>A0A6M3LGB6</accession>
<organism evidence="2">
    <name type="scientific">viral metagenome</name>
    <dbReference type="NCBI Taxonomy" id="1070528"/>
    <lineage>
        <taxon>unclassified sequences</taxon>
        <taxon>metagenomes</taxon>
        <taxon>organismal metagenomes</taxon>
    </lineage>
</organism>